<sequence>MGNVKPVQLAPHSARSLQWDATVAPAERQLEVRVASADPRSSLFESDWSPTAISAMRPDTYLLLKMRPRPAEGSPSFPAVCPVAVLRAGVRALPTGTLAVVFTETPTLPYAVQNRLWHGRRLVVRQADLPVPWQVVPADHSVAYCLESDKAGAIIEVAAEVLPDMDAGAMAVAGGSSVPASTQQIAGTLGDGLFGRVHRVDLRTTGRRTEPLYVLPRRTRTPHPDVALARFDVPHEERLIEAYKATWIRPGKDSVRGTLFITPHMGLFDSGGQGPRDAIPLEDVASVRSYARREGGVGEVRVSMRGGHGRARMYVSVPKAAGCAQLLRSCAQRSKDDRNSLELVNRYSAQRYHCKVSPHGGGGRTVTFATTTYDLEWEEPGDTRAGDGEGQRDSASLSGRARRSEAQLDSRALVDPSSAAARSTSLSCFCQGVGLSLIDRDAREIAYMRLTGVRATATASPEAPGMSIEVAKLQLDNQLLLTKRPVIATASGSGGMPAAFFRGQLEGVLPGERPVRDNFEEISLGIGAPVSIALDVGEIVPQLTVYFAALFADAQDTFDAYTGEAGQGGVVSVLNRVRPDVREAMTVQRPATADRDWWAQLDRAFAQQYVAVSAATSGRGSELGFVLIELLKVGGLNLERLVVTSEAEVAAAAAIPAPSARGGVSEASSAVAEAAKEWQSALSVLQLMPTMRGSMRLPGFVARNVFATPARVAAAVSRHYTRSAMYRGARVAATSLVGYGALEQALTTTRDEAQAMRRRTRLPRTAGAGGACLLSPFSPAAAGAQAALAAVSKGDYVARGERYVDHAACVETRCPEGRFYLDAAKSAAGVAGATGAHMLLFVTTRRTLACAQHQGKPAQPLWEAEHGHLASVSTDALLAPNSIALEEHSGAVYQATFTSKEAAERMLRTIRLCT</sequence>
<feature type="region of interest" description="Disordered" evidence="1">
    <location>
        <begin position="373"/>
        <end position="410"/>
    </location>
</feature>
<protein>
    <recommendedName>
        <fullName evidence="3">Vacuolar protein sorting-associated protein 13 VPS13 adaptor binding domain-containing protein</fullName>
    </recommendedName>
</protein>
<evidence type="ECO:0008006" key="3">
    <source>
        <dbReference type="Google" id="ProtNLM"/>
    </source>
</evidence>
<evidence type="ECO:0000313" key="2">
    <source>
        <dbReference type="EMBL" id="CAD8249306.1"/>
    </source>
</evidence>
<accession>A0A7R9TYW4</accession>
<reference evidence="2" key="1">
    <citation type="submission" date="2021-01" db="EMBL/GenBank/DDBJ databases">
        <authorList>
            <person name="Corre E."/>
            <person name="Pelletier E."/>
            <person name="Niang G."/>
            <person name="Scheremetjew M."/>
            <person name="Finn R."/>
            <person name="Kale V."/>
            <person name="Holt S."/>
            <person name="Cochrane G."/>
            <person name="Meng A."/>
            <person name="Brown T."/>
            <person name="Cohen L."/>
        </authorList>
    </citation>
    <scope>NUCLEOTIDE SEQUENCE</scope>
    <source>
        <strain evidence="2">CCMP1413</strain>
    </source>
</reference>
<dbReference type="EMBL" id="HBDZ01014466">
    <property type="protein sequence ID" value="CAD8249306.1"/>
    <property type="molecule type" value="Transcribed_RNA"/>
</dbReference>
<organism evidence="2">
    <name type="scientific">Prasinoderma coloniale</name>
    <dbReference type="NCBI Taxonomy" id="156133"/>
    <lineage>
        <taxon>Eukaryota</taxon>
        <taxon>Viridiplantae</taxon>
        <taxon>Prasinodermophyta</taxon>
        <taxon>Prasinodermophyceae</taxon>
        <taxon>Prasinodermales</taxon>
        <taxon>Prasinodermaceae</taxon>
        <taxon>Prasinoderma</taxon>
    </lineage>
</organism>
<feature type="compositionally biased region" description="Basic and acidic residues" evidence="1">
    <location>
        <begin position="381"/>
        <end position="392"/>
    </location>
</feature>
<evidence type="ECO:0000256" key="1">
    <source>
        <dbReference type="SAM" id="MobiDB-lite"/>
    </source>
</evidence>
<dbReference type="AlphaFoldDB" id="A0A7R9TYW4"/>
<proteinExistence type="predicted"/>
<gene>
    <name evidence="2" type="ORF">PCOL08062_LOCUS11097</name>
</gene>
<name>A0A7R9TYW4_9VIRI</name>